<gene>
    <name evidence="2" type="ORF">ACFFJ8_22810</name>
</gene>
<proteinExistence type="predicted"/>
<accession>A0ABV6JFE5</accession>
<organism evidence="2 3">
    <name type="scientific">Paenibacillus mendelii</name>
    <dbReference type="NCBI Taxonomy" id="206163"/>
    <lineage>
        <taxon>Bacteria</taxon>
        <taxon>Bacillati</taxon>
        <taxon>Bacillota</taxon>
        <taxon>Bacilli</taxon>
        <taxon>Bacillales</taxon>
        <taxon>Paenibacillaceae</taxon>
        <taxon>Paenibacillus</taxon>
    </lineage>
</organism>
<protein>
    <submittedName>
        <fullName evidence="2">YgjP-like metallopeptidase domain-containing protein</fullName>
    </submittedName>
</protein>
<evidence type="ECO:0000313" key="2">
    <source>
        <dbReference type="EMBL" id="MFC0394184.1"/>
    </source>
</evidence>
<dbReference type="Proteomes" id="UP001589818">
    <property type="component" value="Unassembled WGS sequence"/>
</dbReference>
<dbReference type="EMBL" id="JBHLVF010000040">
    <property type="protein sequence ID" value="MFC0394184.1"/>
    <property type="molecule type" value="Genomic_DNA"/>
</dbReference>
<reference evidence="2 3" key="1">
    <citation type="submission" date="2024-09" db="EMBL/GenBank/DDBJ databases">
        <authorList>
            <person name="Sun Q."/>
            <person name="Mori K."/>
        </authorList>
    </citation>
    <scope>NUCLEOTIDE SEQUENCE [LARGE SCALE GENOMIC DNA]</scope>
    <source>
        <strain evidence="2 3">CCM 4839</strain>
    </source>
</reference>
<dbReference type="Pfam" id="PF01863">
    <property type="entry name" value="YgjP-like"/>
    <property type="match status" value="1"/>
</dbReference>
<comment type="caution">
    <text evidence="2">The sequence shown here is derived from an EMBL/GenBank/DDBJ whole genome shotgun (WGS) entry which is preliminary data.</text>
</comment>
<feature type="domain" description="YgjP-like metallopeptidase" evidence="1">
    <location>
        <begin position="144"/>
        <end position="190"/>
    </location>
</feature>
<dbReference type="RefSeq" id="WP_204822230.1">
    <property type="nucleotide sequence ID" value="NZ_JANHOF010000021.1"/>
</dbReference>
<evidence type="ECO:0000259" key="1">
    <source>
        <dbReference type="Pfam" id="PF01863"/>
    </source>
</evidence>
<name>A0ABV6JFE5_9BACL</name>
<sequence>MIYEELEKLRERIINASKEPTYGLHRKKQMLLFRSFKREDFGEKDINEDEISLLVNLTQQTFLVIERELKLTGFWGSIPARNKLKAELQKILLSPVFVMLPGLVKNRAHIISCIKSQRRITIPFCMRSDCIELKYTIERSAKRRKLTITVESDHSVVVHAPEGTSDEKIEQVVAPKRQWIYEKLAILRNIRICFMRRGKNSSVENLHFIWVANTASRSSKQGYRKLNLLNGNGISVRQNKRLSHE</sequence>
<evidence type="ECO:0000313" key="3">
    <source>
        <dbReference type="Proteomes" id="UP001589818"/>
    </source>
</evidence>
<dbReference type="InterPro" id="IPR002725">
    <property type="entry name" value="YgjP-like_metallopeptidase"/>
</dbReference>
<keyword evidence="3" id="KW-1185">Reference proteome</keyword>